<name>A0A1T4QMJ2_9FIRM</name>
<proteinExistence type="predicted"/>
<sequence>MMNMSVNRKAPQKVDVICQHSVDGTIIPLRVRMTDEDGQRQMFNIKEYLDVSHKGLNNTL</sequence>
<dbReference type="AlphaFoldDB" id="A0A1T4QMJ2"/>
<evidence type="ECO:0000313" key="1">
    <source>
        <dbReference type="EMBL" id="SKA04972.1"/>
    </source>
</evidence>
<evidence type="ECO:0000313" key="2">
    <source>
        <dbReference type="Proteomes" id="UP000189857"/>
    </source>
</evidence>
<organism evidence="1 2">
    <name type="scientific">Eubacterium ruminantium</name>
    <dbReference type="NCBI Taxonomy" id="42322"/>
    <lineage>
        <taxon>Bacteria</taxon>
        <taxon>Bacillati</taxon>
        <taxon>Bacillota</taxon>
        <taxon>Clostridia</taxon>
        <taxon>Eubacteriales</taxon>
        <taxon>Eubacteriaceae</taxon>
        <taxon>Eubacterium</taxon>
    </lineage>
</organism>
<protein>
    <submittedName>
        <fullName evidence="1">Uncharacterized protein</fullName>
    </submittedName>
</protein>
<dbReference type="RefSeq" id="WP_143004552.1">
    <property type="nucleotide sequence ID" value="NZ_FMTO01000025.1"/>
</dbReference>
<reference evidence="1 2" key="1">
    <citation type="submission" date="2017-02" db="EMBL/GenBank/DDBJ databases">
        <authorList>
            <person name="Peterson S.W."/>
        </authorList>
    </citation>
    <scope>NUCLEOTIDE SEQUENCE [LARGE SCALE GENOMIC DNA]</scope>
    <source>
        <strain evidence="1 2">ATCC 17233</strain>
    </source>
</reference>
<keyword evidence="2" id="KW-1185">Reference proteome</keyword>
<accession>A0A1T4QMJ2</accession>
<dbReference type="Proteomes" id="UP000189857">
    <property type="component" value="Unassembled WGS sequence"/>
</dbReference>
<gene>
    <name evidence="1" type="ORF">SAMN02745110_02448</name>
</gene>
<dbReference type="EMBL" id="FUXA01000023">
    <property type="protein sequence ID" value="SKA04972.1"/>
    <property type="molecule type" value="Genomic_DNA"/>
</dbReference>
<dbReference type="OrthoDB" id="2055408at2"/>